<comment type="caution">
    <text evidence="2">The sequence shown here is derived from an EMBL/GenBank/DDBJ whole genome shotgun (WGS) entry which is preliminary data.</text>
</comment>
<protein>
    <submittedName>
        <fullName evidence="2">Class I SAM-dependent methyltransferase</fullName>
    </submittedName>
</protein>
<proteinExistence type="predicted"/>
<dbReference type="GO" id="GO:0008168">
    <property type="term" value="F:methyltransferase activity"/>
    <property type="evidence" value="ECO:0007669"/>
    <property type="project" value="UniProtKB-KW"/>
</dbReference>
<dbReference type="PANTHER" id="PTHR43861:SF3">
    <property type="entry name" value="PUTATIVE (AFU_ORTHOLOGUE AFUA_2G14390)-RELATED"/>
    <property type="match status" value="1"/>
</dbReference>
<keyword evidence="3" id="KW-1185">Reference proteome</keyword>
<keyword evidence="1 2" id="KW-0808">Transferase</keyword>
<dbReference type="EMBL" id="VHSH01000002">
    <property type="protein sequence ID" value="TQV82075.1"/>
    <property type="molecule type" value="Genomic_DNA"/>
</dbReference>
<keyword evidence="2" id="KW-0489">Methyltransferase</keyword>
<dbReference type="PANTHER" id="PTHR43861">
    <property type="entry name" value="TRANS-ACONITATE 2-METHYLTRANSFERASE-RELATED"/>
    <property type="match status" value="1"/>
</dbReference>
<dbReference type="CDD" id="cd02440">
    <property type="entry name" value="AdoMet_MTases"/>
    <property type="match status" value="1"/>
</dbReference>
<dbReference type="Pfam" id="PF13489">
    <property type="entry name" value="Methyltransf_23"/>
    <property type="match status" value="1"/>
</dbReference>
<name>A0A545TXX7_9PROT</name>
<gene>
    <name evidence="2" type="ORF">FKG95_07545</name>
</gene>
<dbReference type="InterPro" id="IPR029063">
    <property type="entry name" value="SAM-dependent_MTases_sf"/>
</dbReference>
<dbReference type="GO" id="GO:0032259">
    <property type="term" value="P:methylation"/>
    <property type="evidence" value="ECO:0007669"/>
    <property type="project" value="UniProtKB-KW"/>
</dbReference>
<evidence type="ECO:0000313" key="3">
    <source>
        <dbReference type="Proteomes" id="UP000315252"/>
    </source>
</evidence>
<evidence type="ECO:0000256" key="1">
    <source>
        <dbReference type="ARBA" id="ARBA00022679"/>
    </source>
</evidence>
<accession>A0A545TXX7</accession>
<dbReference type="OrthoDB" id="9810247at2"/>
<reference evidence="2 3" key="1">
    <citation type="submission" date="2019-06" db="EMBL/GenBank/DDBJ databases">
        <title>Whole genome sequence for Rhodospirillaceae sp. R148.</title>
        <authorList>
            <person name="Wang G."/>
        </authorList>
    </citation>
    <scope>NUCLEOTIDE SEQUENCE [LARGE SCALE GENOMIC DNA]</scope>
    <source>
        <strain evidence="2 3">R148</strain>
    </source>
</reference>
<evidence type="ECO:0000313" key="2">
    <source>
        <dbReference type="EMBL" id="TQV82075.1"/>
    </source>
</evidence>
<dbReference type="SUPFAM" id="SSF53335">
    <property type="entry name" value="S-adenosyl-L-methionine-dependent methyltransferases"/>
    <property type="match status" value="1"/>
</dbReference>
<dbReference type="Proteomes" id="UP000315252">
    <property type="component" value="Unassembled WGS sequence"/>
</dbReference>
<dbReference type="Gene3D" id="3.40.50.150">
    <property type="entry name" value="Vaccinia Virus protein VP39"/>
    <property type="match status" value="1"/>
</dbReference>
<dbReference type="AlphaFoldDB" id="A0A545TXX7"/>
<organism evidence="2 3">
    <name type="scientific">Denitrobaculum tricleocarpae</name>
    <dbReference type="NCBI Taxonomy" id="2591009"/>
    <lineage>
        <taxon>Bacteria</taxon>
        <taxon>Pseudomonadati</taxon>
        <taxon>Pseudomonadota</taxon>
        <taxon>Alphaproteobacteria</taxon>
        <taxon>Rhodospirillales</taxon>
        <taxon>Rhodospirillaceae</taxon>
        <taxon>Denitrobaculum</taxon>
    </lineage>
</organism>
<sequence length="298" mass="33271">MMDRRLQRHEYGFLELVKPPNEDELTKYYADKYYQSEQGNYRNRYSPEEHAVINLRIKLRATQADHLRGTNDPGRLLDVGCGEGFVLSAYEANGWDVEGIDHSIEGVRGMNPDQLKNVRQGNLFRLLEDCVAAGSAYDIVWLGNVLEHVRNPVDLMRSIRAIVKPSGLLVATVPNDGTPYHEELFDSGAIPDRFWIAIPDHLSYFTRESLARTAEATGWMVRKMQGDFPIDLFLSHPGSNYVADRAQGGSAHSARLTLEAMIGRAGTDAANEFYTALAGVGLGRNLTAYLAPNKENTL</sequence>